<dbReference type="FunFam" id="1.10.1520.10:FF:000001">
    <property type="entry name" value="Ribonuclease 3"/>
    <property type="match status" value="1"/>
</dbReference>
<evidence type="ECO:0000256" key="4">
    <source>
        <dbReference type="ARBA" id="ARBA00022664"/>
    </source>
</evidence>
<comment type="cofactor">
    <cofactor evidence="9">
        <name>Mg(2+)</name>
        <dbReference type="ChEBI" id="CHEBI:18420"/>
    </cofactor>
</comment>
<keyword evidence="9" id="KW-0479">Metal-binding</keyword>
<dbReference type="GO" id="GO:0006364">
    <property type="term" value="P:rRNA processing"/>
    <property type="evidence" value="ECO:0007669"/>
    <property type="project" value="UniProtKB-UniRule"/>
</dbReference>
<dbReference type="GO" id="GO:0006397">
    <property type="term" value="P:mRNA processing"/>
    <property type="evidence" value="ECO:0007669"/>
    <property type="project" value="UniProtKB-UniRule"/>
</dbReference>
<evidence type="ECO:0000256" key="7">
    <source>
        <dbReference type="ARBA" id="ARBA00022801"/>
    </source>
</evidence>
<feature type="binding site" evidence="9">
    <location>
        <position position="131"/>
    </location>
    <ligand>
        <name>Mg(2+)</name>
        <dbReference type="ChEBI" id="CHEBI:18420"/>
    </ligand>
</feature>
<evidence type="ECO:0000256" key="9">
    <source>
        <dbReference type="HAMAP-Rule" id="MF_00104"/>
    </source>
</evidence>
<keyword evidence="4 9" id="KW-0507">mRNA processing</keyword>
<comment type="similarity">
    <text evidence="2">Belongs to the ribonuclease III family.</text>
</comment>
<dbReference type="Gene3D" id="1.10.1520.10">
    <property type="entry name" value="Ribonuclease III domain"/>
    <property type="match status" value="1"/>
</dbReference>
<dbReference type="CDD" id="cd00593">
    <property type="entry name" value="RIBOc"/>
    <property type="match status" value="1"/>
</dbReference>
<evidence type="ECO:0000256" key="10">
    <source>
        <dbReference type="SAM" id="MobiDB-lite"/>
    </source>
</evidence>
<comment type="function">
    <text evidence="9">Digests double-stranded RNA. Involved in the processing of primary rRNA transcript to yield the immediate precursors to the large and small rRNAs (23S and 16S). Processes some mRNAs, and tRNAs when they are encoded in the rRNA operon. Processes pre-crRNA and tracrRNA of type II CRISPR loci if present in the organism.</text>
</comment>
<feature type="binding site" evidence="9">
    <location>
        <position position="55"/>
    </location>
    <ligand>
        <name>Mg(2+)</name>
        <dbReference type="ChEBI" id="CHEBI:18420"/>
    </ligand>
</feature>
<organism evidence="13 14">
    <name type="scientific">Candidatus Sungbacteria bacterium RIFCSPHIGHO2_01_FULL_47_32</name>
    <dbReference type="NCBI Taxonomy" id="1802264"/>
    <lineage>
        <taxon>Bacteria</taxon>
        <taxon>Candidatus Sungiibacteriota</taxon>
    </lineage>
</organism>
<feature type="binding site" evidence="9">
    <location>
        <position position="128"/>
    </location>
    <ligand>
        <name>Mg(2+)</name>
        <dbReference type="ChEBI" id="CHEBI:18420"/>
    </ligand>
</feature>
<dbReference type="SMART" id="SM00535">
    <property type="entry name" value="RIBOc"/>
    <property type="match status" value="1"/>
</dbReference>
<evidence type="ECO:0000313" key="14">
    <source>
        <dbReference type="Proteomes" id="UP000177152"/>
    </source>
</evidence>
<dbReference type="EC" id="3.1.26.3" evidence="9"/>
<dbReference type="SUPFAM" id="SSF54768">
    <property type="entry name" value="dsRNA-binding domain-like"/>
    <property type="match status" value="1"/>
</dbReference>
<dbReference type="CDD" id="cd10845">
    <property type="entry name" value="DSRM_RNAse_III_family"/>
    <property type="match status" value="1"/>
</dbReference>
<dbReference type="SUPFAM" id="SSF69065">
    <property type="entry name" value="RNase III domain-like"/>
    <property type="match status" value="1"/>
</dbReference>
<feature type="domain" description="DRBM" evidence="11">
    <location>
        <begin position="169"/>
        <end position="234"/>
    </location>
</feature>
<dbReference type="PROSITE" id="PS50142">
    <property type="entry name" value="RNASE_3_2"/>
    <property type="match status" value="1"/>
</dbReference>
<dbReference type="GO" id="GO:0046872">
    <property type="term" value="F:metal ion binding"/>
    <property type="evidence" value="ECO:0007669"/>
    <property type="project" value="UniProtKB-KW"/>
</dbReference>
<feature type="region of interest" description="Disordered" evidence="10">
    <location>
        <begin position="219"/>
        <end position="238"/>
    </location>
</feature>
<dbReference type="GO" id="GO:0004525">
    <property type="term" value="F:ribonuclease III activity"/>
    <property type="evidence" value="ECO:0007669"/>
    <property type="project" value="UniProtKB-UniRule"/>
</dbReference>
<evidence type="ECO:0000256" key="1">
    <source>
        <dbReference type="ARBA" id="ARBA00000109"/>
    </source>
</evidence>
<evidence type="ECO:0000256" key="6">
    <source>
        <dbReference type="ARBA" id="ARBA00022759"/>
    </source>
</evidence>
<dbReference type="InterPro" id="IPR036389">
    <property type="entry name" value="RNase_III_sf"/>
</dbReference>
<keyword evidence="9" id="KW-0963">Cytoplasm</keyword>
<accession>A0A1G2K6B3</accession>
<protein>
    <recommendedName>
        <fullName evidence="9">Ribonuclease 3</fullName>
        <ecNumber evidence="9">3.1.26.3</ecNumber>
    </recommendedName>
    <alternativeName>
        <fullName evidence="9">Ribonuclease III</fullName>
        <shortName evidence="9">RNase III</shortName>
    </alternativeName>
</protein>
<dbReference type="SMART" id="SM00358">
    <property type="entry name" value="DSRM"/>
    <property type="match status" value="1"/>
</dbReference>
<feature type="active site" evidence="9">
    <location>
        <position position="59"/>
    </location>
</feature>
<keyword evidence="3 9" id="KW-0698">rRNA processing</keyword>
<keyword evidence="9" id="KW-0819">tRNA processing</keyword>
<dbReference type="GO" id="GO:0003725">
    <property type="term" value="F:double-stranded RNA binding"/>
    <property type="evidence" value="ECO:0007669"/>
    <property type="project" value="TreeGrafter"/>
</dbReference>
<proteinExistence type="inferred from homology"/>
<comment type="subcellular location">
    <subcellularLocation>
        <location evidence="9">Cytoplasm</location>
    </subcellularLocation>
</comment>
<keyword evidence="8 9" id="KW-0694">RNA-binding</keyword>
<evidence type="ECO:0000313" key="13">
    <source>
        <dbReference type="EMBL" id="OGZ94101.1"/>
    </source>
</evidence>
<dbReference type="AlphaFoldDB" id="A0A1G2K6B3"/>
<dbReference type="NCBIfam" id="TIGR02191">
    <property type="entry name" value="RNaseIII"/>
    <property type="match status" value="1"/>
</dbReference>
<dbReference type="InterPro" id="IPR014720">
    <property type="entry name" value="dsRBD_dom"/>
</dbReference>
<evidence type="ECO:0000256" key="8">
    <source>
        <dbReference type="ARBA" id="ARBA00022884"/>
    </source>
</evidence>
<dbReference type="PANTHER" id="PTHR11207">
    <property type="entry name" value="RIBONUCLEASE III"/>
    <property type="match status" value="1"/>
</dbReference>
<dbReference type="Pfam" id="PF00035">
    <property type="entry name" value="dsrm"/>
    <property type="match status" value="1"/>
</dbReference>
<evidence type="ECO:0000259" key="11">
    <source>
        <dbReference type="PROSITE" id="PS50137"/>
    </source>
</evidence>
<dbReference type="HAMAP" id="MF_00104">
    <property type="entry name" value="RNase_III"/>
    <property type="match status" value="1"/>
</dbReference>
<dbReference type="GO" id="GO:0019843">
    <property type="term" value="F:rRNA binding"/>
    <property type="evidence" value="ECO:0007669"/>
    <property type="project" value="UniProtKB-KW"/>
</dbReference>
<feature type="active site" evidence="9">
    <location>
        <position position="131"/>
    </location>
</feature>
<dbReference type="PROSITE" id="PS00517">
    <property type="entry name" value="RNASE_3_1"/>
    <property type="match status" value="1"/>
</dbReference>
<comment type="caution">
    <text evidence="13">The sequence shown here is derived from an EMBL/GenBank/DDBJ whole genome shotgun (WGS) entry which is preliminary data.</text>
</comment>
<reference evidence="13 14" key="1">
    <citation type="journal article" date="2016" name="Nat. Commun.">
        <title>Thousands of microbial genomes shed light on interconnected biogeochemical processes in an aquifer system.</title>
        <authorList>
            <person name="Anantharaman K."/>
            <person name="Brown C.T."/>
            <person name="Hug L.A."/>
            <person name="Sharon I."/>
            <person name="Castelle C.J."/>
            <person name="Probst A.J."/>
            <person name="Thomas B.C."/>
            <person name="Singh A."/>
            <person name="Wilkins M.J."/>
            <person name="Karaoz U."/>
            <person name="Brodie E.L."/>
            <person name="Williams K.H."/>
            <person name="Hubbard S.S."/>
            <person name="Banfield J.F."/>
        </authorList>
    </citation>
    <scope>NUCLEOTIDE SEQUENCE [LARGE SCALE GENOMIC DNA]</scope>
</reference>
<dbReference type="Pfam" id="PF14622">
    <property type="entry name" value="Ribonucleas_3_3"/>
    <property type="match status" value="1"/>
</dbReference>
<dbReference type="PANTHER" id="PTHR11207:SF0">
    <property type="entry name" value="RIBONUCLEASE 3"/>
    <property type="match status" value="1"/>
</dbReference>
<feature type="domain" description="RNase III" evidence="12">
    <location>
        <begin position="13"/>
        <end position="142"/>
    </location>
</feature>
<comment type="subunit">
    <text evidence="9">Homodimer.</text>
</comment>
<evidence type="ECO:0000256" key="3">
    <source>
        <dbReference type="ARBA" id="ARBA00022552"/>
    </source>
</evidence>
<dbReference type="GO" id="GO:0005737">
    <property type="term" value="C:cytoplasm"/>
    <property type="evidence" value="ECO:0007669"/>
    <property type="project" value="UniProtKB-SubCell"/>
</dbReference>
<comment type="catalytic activity">
    <reaction evidence="1 9">
        <text>Endonucleolytic cleavage to 5'-phosphomonoester.</text>
        <dbReference type="EC" id="3.1.26.3"/>
    </reaction>
</comment>
<dbReference type="InterPro" id="IPR011907">
    <property type="entry name" value="RNase_III"/>
</dbReference>
<dbReference type="Gene3D" id="3.30.160.20">
    <property type="match status" value="1"/>
</dbReference>
<dbReference type="GO" id="GO:0008033">
    <property type="term" value="P:tRNA processing"/>
    <property type="evidence" value="ECO:0007669"/>
    <property type="project" value="UniProtKB-KW"/>
</dbReference>
<keyword evidence="6 9" id="KW-0255">Endonuclease</keyword>
<keyword evidence="5 9" id="KW-0540">Nuclease</keyword>
<name>A0A1G2K6B3_9BACT</name>
<evidence type="ECO:0000259" key="12">
    <source>
        <dbReference type="PROSITE" id="PS50142"/>
    </source>
</evidence>
<gene>
    <name evidence="9" type="primary">rnc</name>
    <name evidence="13" type="ORF">A2633_03895</name>
</gene>
<dbReference type="EMBL" id="MHQC01000044">
    <property type="protein sequence ID" value="OGZ94101.1"/>
    <property type="molecule type" value="Genomic_DNA"/>
</dbReference>
<evidence type="ECO:0000256" key="5">
    <source>
        <dbReference type="ARBA" id="ARBA00022722"/>
    </source>
</evidence>
<keyword evidence="9" id="KW-0699">rRNA-binding</keyword>
<sequence>MRISRITNVNGSLSHLEEKLGLTFNNPELLRQAFVHRSYLNENPNLGMSHNERLEFLGDAVLELIVTEALFAKFPEKPEGELTSLRAALVNSKMLSEIAVILSLNDFLLLSRGEAKDMGRARQYILANTLEAFIGAIYLDLGYEKSRDFVLNNVFIHLDKVLSEKLYKDPKSLFQEEAQERVGITPTYKVMKEWGPDHDKHFSIGVYLGGELVSEGEGASKQSAQEAAARKGLQAKGW</sequence>
<dbReference type="InterPro" id="IPR000999">
    <property type="entry name" value="RNase_III_dom"/>
</dbReference>
<keyword evidence="7 9" id="KW-0378">Hydrolase</keyword>
<keyword evidence="9" id="KW-0460">Magnesium</keyword>
<dbReference type="GO" id="GO:0010468">
    <property type="term" value="P:regulation of gene expression"/>
    <property type="evidence" value="ECO:0007669"/>
    <property type="project" value="TreeGrafter"/>
</dbReference>
<dbReference type="PROSITE" id="PS50137">
    <property type="entry name" value="DS_RBD"/>
    <property type="match status" value="1"/>
</dbReference>
<evidence type="ECO:0000256" key="2">
    <source>
        <dbReference type="ARBA" id="ARBA00010183"/>
    </source>
</evidence>
<dbReference type="Proteomes" id="UP000177152">
    <property type="component" value="Unassembled WGS sequence"/>
</dbReference>